<name>A0A8S5UR93_9CAUD</name>
<evidence type="ECO:0000313" key="1">
    <source>
        <dbReference type="EMBL" id="DAF96963.1"/>
    </source>
</evidence>
<accession>A0A8S5UR93</accession>
<proteinExistence type="predicted"/>
<dbReference type="EMBL" id="BK016124">
    <property type="protein sequence ID" value="DAF96963.1"/>
    <property type="molecule type" value="Genomic_DNA"/>
</dbReference>
<protein>
    <submittedName>
        <fullName evidence="1">Tail assembly protein</fullName>
    </submittedName>
</protein>
<reference evidence="1" key="1">
    <citation type="journal article" date="2021" name="Proc. Natl. Acad. Sci. U.S.A.">
        <title>A Catalog of Tens of Thousands of Viruses from Human Metagenomes Reveals Hidden Associations with Chronic Diseases.</title>
        <authorList>
            <person name="Tisza M.J."/>
            <person name="Buck C.B."/>
        </authorList>
    </citation>
    <scope>NUCLEOTIDE SEQUENCE</scope>
    <source>
        <strain evidence="1">CtsIb3</strain>
    </source>
</reference>
<sequence>MSLYKLYFSSGATVIALPINPEKLPETISADNGTYNVLGLGPIMQPRTPNLRTVSISGLLPGRRLPGQTGIHLPPAVYMAFFTTAMKKKSPIVYTPVRFYENGVPFLGPSLGFRCLVTSFKAEERGAETGDFYFDLSLTEYKDYSPQRAVVQGAGQTGTFSPASIVSDVASIVSDVASVAARAVSAVTAVNTAADAAGSVKLSLTPSRSTPADKLVVGARRKATGKVYGTGSGEEVLTSIHGQIVVVRRIIDRSRPCPVCVADTGGTVLGWMPENSLQEVEG</sequence>
<organism evidence="1">
    <name type="scientific">Myoviridae sp. ctsIb3</name>
    <dbReference type="NCBI Taxonomy" id="2825189"/>
    <lineage>
        <taxon>Viruses</taxon>
        <taxon>Duplodnaviria</taxon>
        <taxon>Heunggongvirae</taxon>
        <taxon>Uroviricota</taxon>
        <taxon>Caudoviricetes</taxon>
    </lineage>
</organism>